<keyword evidence="1" id="KW-1133">Transmembrane helix</keyword>
<dbReference type="EMBL" id="PVZG01000001">
    <property type="protein sequence ID" value="PRY32863.1"/>
    <property type="molecule type" value="Genomic_DNA"/>
</dbReference>
<organism evidence="2 3">
    <name type="scientific">Pseudosporangium ferrugineum</name>
    <dbReference type="NCBI Taxonomy" id="439699"/>
    <lineage>
        <taxon>Bacteria</taxon>
        <taxon>Bacillati</taxon>
        <taxon>Actinomycetota</taxon>
        <taxon>Actinomycetes</taxon>
        <taxon>Micromonosporales</taxon>
        <taxon>Micromonosporaceae</taxon>
        <taxon>Pseudosporangium</taxon>
    </lineage>
</organism>
<dbReference type="Gene3D" id="3.40.720.10">
    <property type="entry name" value="Alkaline Phosphatase, subunit A"/>
    <property type="match status" value="1"/>
</dbReference>
<dbReference type="AlphaFoldDB" id="A0A2T0SHM7"/>
<gene>
    <name evidence="2" type="ORF">CLV70_10122</name>
</gene>
<evidence type="ECO:0000313" key="3">
    <source>
        <dbReference type="Proteomes" id="UP000239209"/>
    </source>
</evidence>
<dbReference type="InterPro" id="IPR017850">
    <property type="entry name" value="Alkaline_phosphatase_core_sf"/>
</dbReference>
<sequence>MSRPRRAAGWVLTGLAALVVFLALVVPDQVLRLPAGSSPWATLVRVPLEALVAAAILLVLPPRARTVTATVLGAVLGVLTVLKIIDMGFQAALSRPFDPVLDWPLLADGYRYVKGSSGSAAAFGAVAGAVLLAVSVPAGMLFAVRRLAAVASRHRDAARATTGVAAVAWLVLAVLGASLVPGVYVASDSAALLARDNVLKVPAAVRDRHEFVAQEAADAFRDAPPASLLAGLRGKDVIFAFVESYGRSAIEDPVLNKRITAMLADGTRQLDAAGYGSRSGFLTSPTAGGGSWLAHATFQSGVWIDNEQRYRKLVSGDRLTLTSAFHRTQAWTTVGVEPGVTYAWPEAQFYGYEKVYDSHTLGYHGPIFGWGPVPDQFTLKAFTDQEYARPGRAPIMAEITLVSSHMPWAPIPQAVGWDELGDGSMYQAQWQRGPFAEEVWKDPARVRANYADSVVYSIGTLLSWIRTYGDDNLVMVLLGDHQPPPIIVGDRASRDVPVTVIAHDPAVLDRITSWGWNSGLKPGPGAPVWPMDRFRDRFLTAFGPAAATPGGK</sequence>
<dbReference type="GO" id="GO:0016740">
    <property type="term" value="F:transferase activity"/>
    <property type="evidence" value="ECO:0007669"/>
    <property type="project" value="UniProtKB-KW"/>
</dbReference>
<keyword evidence="1" id="KW-0472">Membrane</keyword>
<reference evidence="2 3" key="1">
    <citation type="submission" date="2018-03" db="EMBL/GenBank/DDBJ databases">
        <title>Genomic Encyclopedia of Archaeal and Bacterial Type Strains, Phase II (KMG-II): from individual species to whole genera.</title>
        <authorList>
            <person name="Goeker M."/>
        </authorList>
    </citation>
    <scope>NUCLEOTIDE SEQUENCE [LARGE SCALE GENOMIC DNA]</scope>
    <source>
        <strain evidence="2 3">DSM 45348</strain>
    </source>
</reference>
<evidence type="ECO:0000313" key="2">
    <source>
        <dbReference type="EMBL" id="PRY32863.1"/>
    </source>
</evidence>
<keyword evidence="1" id="KW-0812">Transmembrane</keyword>
<dbReference type="Proteomes" id="UP000239209">
    <property type="component" value="Unassembled WGS sequence"/>
</dbReference>
<evidence type="ECO:0000256" key="1">
    <source>
        <dbReference type="SAM" id="Phobius"/>
    </source>
</evidence>
<feature type="transmembrane region" description="Helical" evidence="1">
    <location>
        <begin position="42"/>
        <end position="60"/>
    </location>
</feature>
<name>A0A2T0SHM7_9ACTN</name>
<dbReference type="RefSeq" id="WP_106124248.1">
    <property type="nucleotide sequence ID" value="NZ_PVZG01000001.1"/>
</dbReference>
<comment type="caution">
    <text evidence="2">The sequence shown here is derived from an EMBL/GenBank/DDBJ whole genome shotgun (WGS) entry which is preliminary data.</text>
</comment>
<protein>
    <submittedName>
        <fullName evidence="2">Phosphoglycerol transferase MdoB-like AlkP superfamily enzyme</fullName>
    </submittedName>
</protein>
<accession>A0A2T0SHM7</accession>
<keyword evidence="2" id="KW-0808">Transferase</keyword>
<keyword evidence="3" id="KW-1185">Reference proteome</keyword>
<feature type="transmembrane region" description="Helical" evidence="1">
    <location>
        <begin position="120"/>
        <end position="144"/>
    </location>
</feature>
<feature type="transmembrane region" description="Helical" evidence="1">
    <location>
        <begin position="164"/>
        <end position="186"/>
    </location>
</feature>
<feature type="transmembrane region" description="Helical" evidence="1">
    <location>
        <begin position="67"/>
        <end position="85"/>
    </location>
</feature>
<dbReference type="OrthoDB" id="1376015at2"/>
<proteinExistence type="predicted"/>